<dbReference type="EMBL" id="CAJPUY010000002">
    <property type="protein sequence ID" value="CAG2128498.1"/>
    <property type="molecule type" value="Genomic_DNA"/>
</dbReference>
<dbReference type="AlphaFoldDB" id="A0A916IPY1"/>
<keyword evidence="4 6" id="KW-1133">Transmembrane helix</keyword>
<evidence type="ECO:0000313" key="7">
    <source>
        <dbReference type="EMBL" id="CAG2128498.1"/>
    </source>
</evidence>
<proteinExistence type="predicted"/>
<evidence type="ECO:0000256" key="5">
    <source>
        <dbReference type="ARBA" id="ARBA00023136"/>
    </source>
</evidence>
<keyword evidence="5 6" id="KW-0472">Membrane</keyword>
<feature type="transmembrane region" description="Helical" evidence="6">
    <location>
        <begin position="95"/>
        <end position="112"/>
    </location>
</feature>
<keyword evidence="3 6" id="KW-0812">Transmembrane</keyword>
<dbReference type="GO" id="GO:0005886">
    <property type="term" value="C:plasma membrane"/>
    <property type="evidence" value="ECO:0007669"/>
    <property type="project" value="UniProtKB-SubCell"/>
</dbReference>
<evidence type="ECO:0000256" key="2">
    <source>
        <dbReference type="ARBA" id="ARBA00022475"/>
    </source>
</evidence>
<name>A0A916IPY1_9BURK</name>
<gene>
    <name evidence="7" type="primary">arnE_1</name>
    <name evidence="7" type="ORF">LMG31506_00489</name>
</gene>
<dbReference type="PANTHER" id="PTHR30561:SF9">
    <property type="entry name" value="4-AMINO-4-DEOXY-L-ARABINOSE-PHOSPHOUNDECAPRENOL FLIPPASE SUBUNIT ARNF-RELATED"/>
    <property type="match status" value="1"/>
</dbReference>
<evidence type="ECO:0000256" key="6">
    <source>
        <dbReference type="SAM" id="Phobius"/>
    </source>
</evidence>
<dbReference type="InterPro" id="IPR000390">
    <property type="entry name" value="Small_drug/metabolite_transptr"/>
</dbReference>
<protein>
    <submittedName>
        <fullName evidence="7">4-amino-4-deoxy-L-arabinose-phosphoundecaprenol flippase subunit ArnE</fullName>
    </submittedName>
</protein>
<organism evidence="7 8">
    <name type="scientific">Cupriavidus yeoncheonensis</name>
    <dbReference type="NCBI Taxonomy" id="1462994"/>
    <lineage>
        <taxon>Bacteria</taxon>
        <taxon>Pseudomonadati</taxon>
        <taxon>Pseudomonadota</taxon>
        <taxon>Betaproteobacteria</taxon>
        <taxon>Burkholderiales</taxon>
        <taxon>Burkholderiaceae</taxon>
        <taxon>Cupriavidus</taxon>
    </lineage>
</organism>
<comment type="subcellular location">
    <subcellularLocation>
        <location evidence="1">Cell membrane</location>
        <topology evidence="1">Multi-pass membrane protein</topology>
    </subcellularLocation>
</comment>
<dbReference type="Proteomes" id="UP000672934">
    <property type="component" value="Unassembled WGS sequence"/>
</dbReference>
<evidence type="ECO:0000256" key="1">
    <source>
        <dbReference type="ARBA" id="ARBA00004651"/>
    </source>
</evidence>
<reference evidence="7" key="1">
    <citation type="submission" date="2021-03" db="EMBL/GenBank/DDBJ databases">
        <authorList>
            <person name="Peeters C."/>
        </authorList>
    </citation>
    <scope>NUCLEOTIDE SEQUENCE</scope>
    <source>
        <strain evidence="7">LMG 31506</strain>
    </source>
</reference>
<evidence type="ECO:0000313" key="8">
    <source>
        <dbReference type="Proteomes" id="UP000672934"/>
    </source>
</evidence>
<dbReference type="RefSeq" id="WP_211945518.1">
    <property type="nucleotide sequence ID" value="NZ_CAJPUY010000002.1"/>
</dbReference>
<dbReference type="PANTHER" id="PTHR30561">
    <property type="entry name" value="SMR FAMILY PROTON-DEPENDENT DRUG EFFLUX TRANSPORTER SUGE"/>
    <property type="match status" value="1"/>
</dbReference>
<evidence type="ECO:0000256" key="4">
    <source>
        <dbReference type="ARBA" id="ARBA00022989"/>
    </source>
</evidence>
<dbReference type="SUPFAM" id="SSF103481">
    <property type="entry name" value="Multidrug resistance efflux transporter EmrE"/>
    <property type="match status" value="1"/>
</dbReference>
<dbReference type="InterPro" id="IPR037185">
    <property type="entry name" value="EmrE-like"/>
</dbReference>
<evidence type="ECO:0000256" key="3">
    <source>
        <dbReference type="ARBA" id="ARBA00022692"/>
    </source>
</evidence>
<comment type="caution">
    <text evidence="7">The sequence shown here is derived from an EMBL/GenBank/DDBJ whole genome shotgun (WGS) entry which is preliminary data.</text>
</comment>
<dbReference type="GO" id="GO:0022857">
    <property type="term" value="F:transmembrane transporter activity"/>
    <property type="evidence" value="ECO:0007669"/>
    <property type="project" value="InterPro"/>
</dbReference>
<dbReference type="Gene3D" id="1.10.3730.20">
    <property type="match status" value="1"/>
</dbReference>
<sequence length="115" mass="11822">MMNAPLLALVSVLCNVGAQVMIKVAGRHGVGSEGLASWLSPWLLLAIALYGSSFLLTVKVFAVNPLSMAAPLMAGATFLLVAVASTVVFGESISLGRAFGIFLITGGIFVLARSV</sequence>
<feature type="transmembrane region" description="Helical" evidence="6">
    <location>
        <begin position="42"/>
        <end position="62"/>
    </location>
</feature>
<feature type="transmembrane region" description="Helical" evidence="6">
    <location>
        <begin position="69"/>
        <end position="89"/>
    </location>
</feature>
<keyword evidence="8" id="KW-1185">Reference proteome</keyword>
<keyword evidence="2" id="KW-1003">Cell membrane</keyword>
<accession>A0A916IPY1</accession>